<evidence type="ECO:0000256" key="1">
    <source>
        <dbReference type="ARBA" id="ARBA00001946"/>
    </source>
</evidence>
<dbReference type="AlphaFoldDB" id="A0A383EU00"/>
<evidence type="ECO:0000256" key="5">
    <source>
        <dbReference type="ARBA" id="ARBA00022723"/>
    </source>
</evidence>
<keyword evidence="6" id="KW-0460">Magnesium</keyword>
<evidence type="ECO:0000256" key="3">
    <source>
        <dbReference type="ARBA" id="ARBA00011738"/>
    </source>
</evidence>
<keyword evidence="4" id="KW-0808">Transferase</keyword>
<evidence type="ECO:0000313" key="8">
    <source>
        <dbReference type="EMBL" id="SVE60392.1"/>
    </source>
</evidence>
<evidence type="ECO:0000256" key="7">
    <source>
        <dbReference type="ARBA" id="ARBA00023052"/>
    </source>
</evidence>
<keyword evidence="7" id="KW-0786">Thiamine pyrophosphate</keyword>
<dbReference type="InterPro" id="IPR029061">
    <property type="entry name" value="THDP-binding"/>
</dbReference>
<proteinExistence type="predicted"/>
<dbReference type="Gene3D" id="3.40.50.970">
    <property type="match status" value="1"/>
</dbReference>
<comment type="cofactor">
    <cofactor evidence="2">
        <name>thiamine diphosphate</name>
        <dbReference type="ChEBI" id="CHEBI:58937"/>
    </cofactor>
</comment>
<evidence type="ECO:0000256" key="6">
    <source>
        <dbReference type="ARBA" id="ARBA00022842"/>
    </source>
</evidence>
<comment type="cofactor">
    <cofactor evidence="1">
        <name>Mg(2+)</name>
        <dbReference type="ChEBI" id="CHEBI:18420"/>
    </cofactor>
</comment>
<dbReference type="SUPFAM" id="SSF52518">
    <property type="entry name" value="Thiamin diphosphate-binding fold (THDP-binding)"/>
    <property type="match status" value="1"/>
</dbReference>
<keyword evidence="5" id="KW-0479">Metal-binding</keyword>
<sequence>MHIEKIQSPADLRALDNDQLLELCEEIREFLVDAVSRTGGHLGSNLGAVELTIAVHRIFESPRDVIVWDTGHQAYVHKIVTGRADEFDTLRQRHGLSGYPNPAESEHDLLENSHASASLSWASGLATGFDLTDHRHRRVVAVIGDGSMTGGMAFEALNNLGHYGQRAVIILNDNGRSY</sequence>
<comment type="subunit">
    <text evidence="3">Homodimer.</text>
</comment>
<dbReference type="GO" id="GO:0016114">
    <property type="term" value="P:terpenoid biosynthetic process"/>
    <property type="evidence" value="ECO:0007669"/>
    <property type="project" value="InterPro"/>
</dbReference>
<protein>
    <submittedName>
        <fullName evidence="8">Uncharacterized protein</fullName>
    </submittedName>
</protein>
<dbReference type="GO" id="GO:0019288">
    <property type="term" value="P:isopentenyl diphosphate biosynthetic process, methylerythritol 4-phosphate pathway"/>
    <property type="evidence" value="ECO:0007669"/>
    <property type="project" value="TreeGrafter"/>
</dbReference>
<feature type="non-terminal residue" evidence="8">
    <location>
        <position position="178"/>
    </location>
</feature>
<dbReference type="InterPro" id="IPR049557">
    <property type="entry name" value="Transketolase_CS"/>
</dbReference>
<name>A0A383EU00_9ZZZZ</name>
<dbReference type="GO" id="GO:0008661">
    <property type="term" value="F:1-deoxy-D-xylulose-5-phosphate synthase activity"/>
    <property type="evidence" value="ECO:0007669"/>
    <property type="project" value="InterPro"/>
</dbReference>
<dbReference type="Pfam" id="PF13292">
    <property type="entry name" value="DXP_synthase_N"/>
    <property type="match status" value="1"/>
</dbReference>
<dbReference type="EMBL" id="UINC01228885">
    <property type="protein sequence ID" value="SVE60392.1"/>
    <property type="molecule type" value="Genomic_DNA"/>
</dbReference>
<reference evidence="8" key="1">
    <citation type="submission" date="2018-05" db="EMBL/GenBank/DDBJ databases">
        <authorList>
            <person name="Lanie J.A."/>
            <person name="Ng W.-L."/>
            <person name="Kazmierczak K.M."/>
            <person name="Andrzejewski T.M."/>
            <person name="Davidsen T.M."/>
            <person name="Wayne K.J."/>
            <person name="Tettelin H."/>
            <person name="Glass J.I."/>
            <person name="Rusch D."/>
            <person name="Podicherti R."/>
            <person name="Tsui H.-C.T."/>
            <person name="Winkler M.E."/>
        </authorList>
    </citation>
    <scope>NUCLEOTIDE SEQUENCE</scope>
</reference>
<accession>A0A383EU00</accession>
<evidence type="ECO:0000256" key="2">
    <source>
        <dbReference type="ARBA" id="ARBA00001964"/>
    </source>
</evidence>
<dbReference type="PROSITE" id="PS00801">
    <property type="entry name" value="TRANSKETOLASE_1"/>
    <property type="match status" value="1"/>
</dbReference>
<dbReference type="PANTHER" id="PTHR43322">
    <property type="entry name" value="1-D-DEOXYXYLULOSE 5-PHOSPHATE SYNTHASE-RELATED"/>
    <property type="match status" value="1"/>
</dbReference>
<dbReference type="GO" id="GO:0046872">
    <property type="term" value="F:metal ion binding"/>
    <property type="evidence" value="ECO:0007669"/>
    <property type="project" value="UniProtKB-KW"/>
</dbReference>
<organism evidence="8">
    <name type="scientific">marine metagenome</name>
    <dbReference type="NCBI Taxonomy" id="408172"/>
    <lineage>
        <taxon>unclassified sequences</taxon>
        <taxon>metagenomes</taxon>
        <taxon>ecological metagenomes</taxon>
    </lineage>
</organism>
<dbReference type="PANTHER" id="PTHR43322:SF5">
    <property type="entry name" value="1-DEOXY-D-XYLULOSE-5-PHOSPHATE SYNTHASE, CHLOROPLASTIC"/>
    <property type="match status" value="1"/>
</dbReference>
<evidence type="ECO:0000256" key="4">
    <source>
        <dbReference type="ARBA" id="ARBA00022679"/>
    </source>
</evidence>
<gene>
    <name evidence="8" type="ORF">METZ01_LOCUS513246</name>
</gene>
<dbReference type="InterPro" id="IPR005477">
    <property type="entry name" value="Dxylulose-5-P_synthase"/>
</dbReference>
<dbReference type="GO" id="GO:0005829">
    <property type="term" value="C:cytosol"/>
    <property type="evidence" value="ECO:0007669"/>
    <property type="project" value="TreeGrafter"/>
</dbReference>